<dbReference type="SUPFAM" id="SSF53448">
    <property type="entry name" value="Nucleotide-diphospho-sugar transferases"/>
    <property type="match status" value="1"/>
</dbReference>
<gene>
    <name evidence="2" type="ORF">IPJ38_13830</name>
</gene>
<dbReference type="Gene3D" id="3.90.550.10">
    <property type="entry name" value="Spore Coat Polysaccharide Biosynthesis Protein SpsA, Chain A"/>
    <property type="match status" value="1"/>
</dbReference>
<sequence>MPSIPPIKVSIIIRSMGRACLREALLSVANAAFAPLEVILVNARGGHHDEPSHSDERLRFRLVNQGGAALERAPAANSGLLESTGEFVQFLDDDDLVDVDHLARLVACLSAHPDAIAAYTGVRLLDAQGNALRELNEAWEPERLLGMNFLPIHAVMFRGERVRRHLSFDPSLRLMEDWDFWRQLAMLGDFVRLPGCSATYRLQHGESGLSGWRDKQAMYFAHSLVLDKIRLVDATGVSRALFWFDTALNHVQGEKEALATDLKSANSYVVALEQRVRLEEATSIHFRHANEVLVSERNAALVEVDKMRCAHDDIAIKLAATQSDITAAASNGLRPKLGTTKMNCDAKKGDIDELVTTRNEDTNEAISRRALALVLESTSWKITAPFRRLVTKIRHRGNADD</sequence>
<evidence type="ECO:0000313" key="3">
    <source>
        <dbReference type="Proteomes" id="UP000739411"/>
    </source>
</evidence>
<dbReference type="EMBL" id="JADJMS010000030">
    <property type="protein sequence ID" value="MBK7416031.1"/>
    <property type="molecule type" value="Genomic_DNA"/>
</dbReference>
<evidence type="ECO:0000259" key="1">
    <source>
        <dbReference type="Pfam" id="PF00535"/>
    </source>
</evidence>
<comment type="caution">
    <text evidence="2">The sequence shown here is derived from an EMBL/GenBank/DDBJ whole genome shotgun (WGS) entry which is preliminary data.</text>
</comment>
<dbReference type="PANTHER" id="PTHR43685:SF2">
    <property type="entry name" value="GLYCOSYLTRANSFERASE 2-LIKE DOMAIN-CONTAINING PROTEIN"/>
    <property type="match status" value="1"/>
</dbReference>
<accession>A0A935MZ73</accession>
<organism evidence="2 3">
    <name type="scientific">Candidatus Dechloromonas phosphorivorans</name>
    <dbReference type="NCBI Taxonomy" id="2899244"/>
    <lineage>
        <taxon>Bacteria</taxon>
        <taxon>Pseudomonadati</taxon>
        <taxon>Pseudomonadota</taxon>
        <taxon>Betaproteobacteria</taxon>
        <taxon>Rhodocyclales</taxon>
        <taxon>Azonexaceae</taxon>
        <taxon>Dechloromonas</taxon>
    </lineage>
</organism>
<protein>
    <submittedName>
        <fullName evidence="2">Glycosyltransferase</fullName>
    </submittedName>
</protein>
<dbReference type="Proteomes" id="UP000739411">
    <property type="component" value="Unassembled WGS sequence"/>
</dbReference>
<reference evidence="2 3" key="1">
    <citation type="submission" date="2020-10" db="EMBL/GenBank/DDBJ databases">
        <title>Connecting structure to function with the recovery of over 1000 high-quality activated sludge metagenome-assembled genomes encoding full-length rRNA genes using long-read sequencing.</title>
        <authorList>
            <person name="Singleton C.M."/>
            <person name="Petriglieri F."/>
            <person name="Kristensen J.M."/>
            <person name="Kirkegaard R.H."/>
            <person name="Michaelsen T.Y."/>
            <person name="Andersen M.H."/>
            <person name="Karst S.M."/>
            <person name="Dueholm M.S."/>
            <person name="Nielsen P.H."/>
            <person name="Albertsen M."/>
        </authorList>
    </citation>
    <scope>NUCLEOTIDE SEQUENCE [LARGE SCALE GENOMIC DNA]</scope>
    <source>
        <strain evidence="2">EsbW_18-Q3-R4-48_BATAC.463</strain>
    </source>
</reference>
<dbReference type="AlphaFoldDB" id="A0A935MZ73"/>
<dbReference type="InterPro" id="IPR001173">
    <property type="entry name" value="Glyco_trans_2-like"/>
</dbReference>
<proteinExistence type="predicted"/>
<dbReference type="Pfam" id="PF00535">
    <property type="entry name" value="Glycos_transf_2"/>
    <property type="match status" value="1"/>
</dbReference>
<dbReference type="PANTHER" id="PTHR43685">
    <property type="entry name" value="GLYCOSYLTRANSFERASE"/>
    <property type="match status" value="1"/>
</dbReference>
<evidence type="ECO:0000313" key="2">
    <source>
        <dbReference type="EMBL" id="MBK7416031.1"/>
    </source>
</evidence>
<dbReference type="InterPro" id="IPR050834">
    <property type="entry name" value="Glycosyltransf_2"/>
</dbReference>
<name>A0A935MZ73_9RHOO</name>
<feature type="domain" description="Glycosyltransferase 2-like" evidence="1">
    <location>
        <begin position="17"/>
        <end position="123"/>
    </location>
</feature>
<dbReference type="InterPro" id="IPR029044">
    <property type="entry name" value="Nucleotide-diphossugar_trans"/>
</dbReference>